<keyword evidence="7 8" id="KW-0051">Antiviral defense</keyword>
<protein>
    <recommendedName>
        <fullName evidence="8">CRISPR-associated endoribonuclease Cas2</fullName>
        <ecNumber evidence="8">3.1.-.-</ecNumber>
    </recommendedName>
</protein>
<evidence type="ECO:0000256" key="7">
    <source>
        <dbReference type="ARBA" id="ARBA00023118"/>
    </source>
</evidence>
<evidence type="ECO:0000256" key="6">
    <source>
        <dbReference type="ARBA" id="ARBA00022842"/>
    </source>
</evidence>
<dbReference type="EMBL" id="CP087714">
    <property type="protein sequence ID" value="XAT63030.1"/>
    <property type="molecule type" value="Genomic_DNA"/>
</dbReference>
<organism evidence="9 10">
    <name type="scientific">Geoglobus acetivorans</name>
    <dbReference type="NCBI Taxonomy" id="565033"/>
    <lineage>
        <taxon>Archaea</taxon>
        <taxon>Methanobacteriati</taxon>
        <taxon>Methanobacteriota</taxon>
        <taxon>Archaeoglobi</taxon>
        <taxon>Archaeoglobales</taxon>
        <taxon>Archaeoglobaceae</taxon>
        <taxon>Geoglobus</taxon>
    </lineage>
</organism>
<dbReference type="GeneID" id="90449451"/>
<evidence type="ECO:0000256" key="4">
    <source>
        <dbReference type="ARBA" id="ARBA00022759"/>
    </source>
</evidence>
<dbReference type="RefSeq" id="WP_193808188.1">
    <property type="nucleotide sequence ID" value="NZ_CP087714.1"/>
</dbReference>
<keyword evidence="4 8" id="KW-0255">Endonuclease</keyword>
<accession>A0ABZ3H2S9</accession>
<dbReference type="InterPro" id="IPR021127">
    <property type="entry name" value="CRISPR_associated_Cas2"/>
</dbReference>
<keyword evidence="10" id="KW-1185">Reference proteome</keyword>
<dbReference type="GO" id="GO:0004519">
    <property type="term" value="F:endonuclease activity"/>
    <property type="evidence" value="ECO:0007669"/>
    <property type="project" value="UniProtKB-KW"/>
</dbReference>
<dbReference type="InterPro" id="IPR019199">
    <property type="entry name" value="Virulence_VapD/CRISPR_Cas2"/>
</dbReference>
<proteinExistence type="inferred from homology"/>
<sequence length="91" mass="10469">MTLVIYDISENRTRSRIATACRRFGLSRIQKSAFLGDISSARRRELVEVLKRLLRGEQGNIQVFVICRPDMALRTVIGEVLEEDEDDIIFV</sequence>
<feature type="binding site" evidence="8">
    <location>
        <position position="7"/>
    </location>
    <ligand>
        <name>Mg(2+)</name>
        <dbReference type="ChEBI" id="CHEBI:18420"/>
        <note>catalytic</note>
    </ligand>
</feature>
<dbReference type="CDD" id="cd09725">
    <property type="entry name" value="Cas2_I_II_III"/>
    <property type="match status" value="1"/>
</dbReference>
<evidence type="ECO:0000256" key="8">
    <source>
        <dbReference type="HAMAP-Rule" id="MF_01471"/>
    </source>
</evidence>
<dbReference type="Pfam" id="PF09827">
    <property type="entry name" value="CRISPR_Cas2"/>
    <property type="match status" value="1"/>
</dbReference>
<dbReference type="PANTHER" id="PTHR34405">
    <property type="entry name" value="CRISPR-ASSOCIATED ENDORIBONUCLEASE CAS2"/>
    <property type="match status" value="1"/>
</dbReference>
<keyword evidence="6 8" id="KW-0460">Magnesium</keyword>
<evidence type="ECO:0000256" key="5">
    <source>
        <dbReference type="ARBA" id="ARBA00022801"/>
    </source>
</evidence>
<dbReference type="PANTHER" id="PTHR34405:SF3">
    <property type="entry name" value="CRISPR-ASSOCIATED ENDORIBONUCLEASE CAS2 3"/>
    <property type="match status" value="1"/>
</dbReference>
<keyword evidence="3 8" id="KW-0479">Metal-binding</keyword>
<evidence type="ECO:0000256" key="3">
    <source>
        <dbReference type="ARBA" id="ARBA00022723"/>
    </source>
</evidence>
<comment type="function">
    <text evidence="8">CRISPR (clustered regularly interspaced short palindromic repeat), is an adaptive immune system that provides protection against mobile genetic elements (viruses, transposable elements and conjugative plasmids). CRISPR clusters contain sequences complementary to antecedent mobile elements and target invading nucleic acids. CRISPR clusters are transcribed and processed into CRISPR RNA (crRNA). Functions as a ssRNA-specific endoribonuclease. Involved in the integration of spacer DNA into the CRISPR cassette.</text>
</comment>
<dbReference type="HAMAP" id="MF_01471">
    <property type="entry name" value="Cas2"/>
    <property type="match status" value="1"/>
</dbReference>
<comment type="subunit">
    <text evidence="8">Homodimer, forms a heterotetramer with a Cas1 homodimer.</text>
</comment>
<dbReference type="NCBIfam" id="TIGR01573">
    <property type="entry name" value="cas2"/>
    <property type="match status" value="1"/>
</dbReference>
<reference evidence="9 10" key="1">
    <citation type="submission" date="2021-11" db="EMBL/GenBank/DDBJ databases">
        <title>Whole genome of Geoglobus acetivorans.</title>
        <authorList>
            <person name="Liu D."/>
        </authorList>
    </citation>
    <scope>NUCLEOTIDE SEQUENCE [LARGE SCALE GENOMIC DNA]</scope>
    <source>
        <strain evidence="9 10">SBH6</strain>
    </source>
</reference>
<evidence type="ECO:0000313" key="9">
    <source>
        <dbReference type="EMBL" id="XAT63030.1"/>
    </source>
</evidence>
<keyword evidence="2 8" id="KW-0540">Nuclease</keyword>
<evidence type="ECO:0000256" key="2">
    <source>
        <dbReference type="ARBA" id="ARBA00022722"/>
    </source>
</evidence>
<evidence type="ECO:0000256" key="1">
    <source>
        <dbReference type="ARBA" id="ARBA00001946"/>
    </source>
</evidence>
<dbReference type="Gene3D" id="3.30.70.240">
    <property type="match status" value="1"/>
</dbReference>
<dbReference type="Proteomes" id="UP001492541">
    <property type="component" value="Chromosome"/>
</dbReference>
<name>A0ABZ3H2S9_GEOAI</name>
<dbReference type="SUPFAM" id="SSF143430">
    <property type="entry name" value="TTP0101/SSO1404-like"/>
    <property type="match status" value="1"/>
</dbReference>
<keyword evidence="5 8" id="KW-0378">Hydrolase</keyword>
<gene>
    <name evidence="8 9" type="primary">cas2</name>
    <name evidence="9" type="ORF">LPQ35_07140</name>
</gene>
<dbReference type="EC" id="3.1.-.-" evidence="8"/>
<evidence type="ECO:0000313" key="10">
    <source>
        <dbReference type="Proteomes" id="UP001492541"/>
    </source>
</evidence>
<comment type="similarity">
    <text evidence="8">Belongs to the CRISPR-associated endoribonuclease Cas2 protein family.</text>
</comment>
<comment type="cofactor">
    <cofactor evidence="1 8">
        <name>Mg(2+)</name>
        <dbReference type="ChEBI" id="CHEBI:18420"/>
    </cofactor>
</comment>